<reference evidence="1" key="1">
    <citation type="submission" date="2021-06" db="EMBL/GenBank/DDBJ databases">
        <authorList>
            <person name="Kallberg Y."/>
            <person name="Tangrot J."/>
            <person name="Rosling A."/>
        </authorList>
    </citation>
    <scope>NUCLEOTIDE SEQUENCE</scope>
    <source>
        <strain evidence="1">28 12/20/2015</strain>
    </source>
</reference>
<comment type="caution">
    <text evidence="1">The sequence shown here is derived from an EMBL/GenBank/DDBJ whole genome shotgun (WGS) entry which is preliminary data.</text>
</comment>
<sequence length="320" mass="35406">IADLDNLEDAIQGARKIEAGEYYTKKNGRDEVHDSEVARLTQQMQVLTTGYEKLTTALATYFEARPRSSNNHGNHGNHGNNNARITCYNCGEPGHISRNCMSERTQNQNRPQTQNRMTPQAQPQVRANHAAPPIQILPRTRDANHISIIDEQDENVDENEAFTAPSARHQPYTTQRPSRYRKVAPTPANEGSRPNQSPETVPTMAPSSENPPPVMPAPVISVPVMPAPAAPISVDPPQVPRRKRGPSVVDNLEPYNIVQDLLNMKANVSYGQMLQYPDQKRHLANAMKRPLVPVATQDPEPTNMEVTTAQAPTITRTTAA</sequence>
<accession>A0ACA9QQM9</accession>
<organism evidence="1 2">
    <name type="scientific">Cetraspora pellucida</name>
    <dbReference type="NCBI Taxonomy" id="1433469"/>
    <lineage>
        <taxon>Eukaryota</taxon>
        <taxon>Fungi</taxon>
        <taxon>Fungi incertae sedis</taxon>
        <taxon>Mucoromycota</taxon>
        <taxon>Glomeromycotina</taxon>
        <taxon>Glomeromycetes</taxon>
        <taxon>Diversisporales</taxon>
        <taxon>Gigasporaceae</taxon>
        <taxon>Cetraspora</taxon>
    </lineage>
</organism>
<name>A0ACA9QQM9_9GLOM</name>
<dbReference type="EMBL" id="CAJVPW010049128">
    <property type="protein sequence ID" value="CAG8762429.1"/>
    <property type="molecule type" value="Genomic_DNA"/>
</dbReference>
<evidence type="ECO:0000313" key="2">
    <source>
        <dbReference type="Proteomes" id="UP000789366"/>
    </source>
</evidence>
<protein>
    <submittedName>
        <fullName evidence="1">11529_t:CDS:1</fullName>
    </submittedName>
</protein>
<proteinExistence type="predicted"/>
<gene>
    <name evidence="1" type="ORF">SPELUC_LOCUS15229</name>
</gene>
<keyword evidence="2" id="KW-1185">Reference proteome</keyword>
<feature type="non-terminal residue" evidence="1">
    <location>
        <position position="1"/>
    </location>
</feature>
<feature type="non-terminal residue" evidence="1">
    <location>
        <position position="320"/>
    </location>
</feature>
<dbReference type="Proteomes" id="UP000789366">
    <property type="component" value="Unassembled WGS sequence"/>
</dbReference>
<evidence type="ECO:0000313" key="1">
    <source>
        <dbReference type="EMBL" id="CAG8762429.1"/>
    </source>
</evidence>